<reference evidence="2" key="2">
    <citation type="submission" date="2021-04" db="EMBL/GenBank/DDBJ databases">
        <authorList>
            <person name="Gilroy R."/>
        </authorList>
    </citation>
    <scope>NUCLEOTIDE SEQUENCE</scope>
    <source>
        <strain evidence="2">CHK186-16707</strain>
    </source>
</reference>
<comment type="caution">
    <text evidence="2">The sequence shown here is derived from an EMBL/GenBank/DDBJ whole genome shotgun (WGS) entry which is preliminary data.</text>
</comment>
<feature type="region of interest" description="Disordered" evidence="1">
    <location>
        <begin position="369"/>
        <end position="440"/>
    </location>
</feature>
<name>A0A9D2HDY6_9BACT</name>
<sequence length="461" mass="49910">MASPSPPRLDAPHPFQSALLLTALNTNASVDRAVLRAAGVRQVRVAATGVDAARYLAQRVSKVLPPSTELVVCLPSLTDMGAADFAALVRLHPLLGYMPLLAIIAEQGQEIALKQSGFNAVLIRPFTAVMLQRILAHMGREARATRTELIASLRREGAVPNHQAFDRKLQEYIPPDRATMTAEDSYRIGRELTRERRWDEALPYLQKAAADGATQAEACLTLAALWKARGEKGKIRTCLLGALQGFLEKGAWGKADALTRHIAAEYPDQPNPLLRELERCVRTGRRGGLPDLAGLALEYVTEAELIDTLLKACTAASDAESSLNSVLDALRGDEWSDLTKALARAAGRDAGPATKRRGWLRRALGLARRTPPSKKADAVTGDLPESMPDEFPDEPEVFSSSADKPDLADLNVYPPTGKPTGPVIVPLDQGTDELRPSRLPGPLGDALTVIRGTRRLYRSAK</sequence>
<dbReference type="Proteomes" id="UP000824225">
    <property type="component" value="Unassembled WGS sequence"/>
</dbReference>
<accession>A0A9D2HDY6</accession>
<feature type="compositionally biased region" description="Acidic residues" evidence="1">
    <location>
        <begin position="387"/>
        <end position="396"/>
    </location>
</feature>
<dbReference type="SUPFAM" id="SSF52172">
    <property type="entry name" value="CheY-like"/>
    <property type="match status" value="1"/>
</dbReference>
<gene>
    <name evidence="2" type="ORF">H9962_02315</name>
</gene>
<evidence type="ECO:0000313" key="3">
    <source>
        <dbReference type="Proteomes" id="UP000824225"/>
    </source>
</evidence>
<evidence type="ECO:0000256" key="1">
    <source>
        <dbReference type="SAM" id="MobiDB-lite"/>
    </source>
</evidence>
<evidence type="ECO:0000313" key="2">
    <source>
        <dbReference type="EMBL" id="HJA08015.1"/>
    </source>
</evidence>
<protein>
    <submittedName>
        <fullName evidence="2">Uncharacterized protein</fullName>
    </submittedName>
</protein>
<proteinExistence type="predicted"/>
<dbReference type="AlphaFoldDB" id="A0A9D2HDY6"/>
<reference evidence="2" key="1">
    <citation type="journal article" date="2021" name="PeerJ">
        <title>Extensive microbial diversity within the chicken gut microbiome revealed by metagenomics and culture.</title>
        <authorList>
            <person name="Gilroy R."/>
            <person name="Ravi A."/>
            <person name="Getino M."/>
            <person name="Pursley I."/>
            <person name="Horton D.L."/>
            <person name="Alikhan N.F."/>
            <person name="Baker D."/>
            <person name="Gharbi K."/>
            <person name="Hall N."/>
            <person name="Watson M."/>
            <person name="Adriaenssens E.M."/>
            <person name="Foster-Nyarko E."/>
            <person name="Jarju S."/>
            <person name="Secka A."/>
            <person name="Antonio M."/>
            <person name="Oren A."/>
            <person name="Chaudhuri R.R."/>
            <person name="La Ragione R."/>
            <person name="Hildebrand F."/>
            <person name="Pallen M.J."/>
        </authorList>
    </citation>
    <scope>NUCLEOTIDE SEQUENCE</scope>
    <source>
        <strain evidence="2">CHK186-16707</strain>
    </source>
</reference>
<dbReference type="InterPro" id="IPR011006">
    <property type="entry name" value="CheY-like_superfamily"/>
</dbReference>
<organism evidence="2 3">
    <name type="scientific">Candidatus Mailhella merdigallinarum</name>
    <dbReference type="NCBI Taxonomy" id="2838658"/>
    <lineage>
        <taxon>Bacteria</taxon>
        <taxon>Pseudomonadati</taxon>
        <taxon>Thermodesulfobacteriota</taxon>
        <taxon>Desulfovibrionia</taxon>
        <taxon>Desulfovibrionales</taxon>
        <taxon>Desulfovibrionaceae</taxon>
        <taxon>Mailhella</taxon>
    </lineage>
</organism>
<dbReference type="EMBL" id="DXAN01000003">
    <property type="protein sequence ID" value="HJA08015.1"/>
    <property type="molecule type" value="Genomic_DNA"/>
</dbReference>